<dbReference type="Pfam" id="PF26348">
    <property type="entry name" value="SRA_ScoMcrA"/>
    <property type="match status" value="1"/>
</dbReference>
<evidence type="ECO:0000259" key="1">
    <source>
        <dbReference type="Pfam" id="PF13391"/>
    </source>
</evidence>
<sequence length="474" mass="52361">MADESWTFEPGDLTTRSEVKDLYGGSIFGGIEPSRSTANVMVYSDPSQGEQHGYNYDGWDRSEREVFHYTGEGQVGDQDPGAAGNGAILRHDSEGRALRLFEVASRKRSGGKLQRYVGEFYIDPDDPWRFEDAPDRNGEIRKVVVFRLLAVEPAVSREVSSAPIVAEGSRGRESAAPKLSISENLDRRKIVMEWLSARSHDGSEPLSLESLQDFEMGGVSVRLVGGPGEVWSPPGFGGPLSIRNTQGAVRELSQRDGLLRWIPSASSRGGPALRQAMKARLPLILFQDVGGGLFLPIFPVYVAAEQDGVFLFALDELYGLVPTEPESPAEEVLRRYARAEVKRRLHQPVFRAMVLRAYRNRCSVCALAHVELLDAAHIVGDSEDQGIAAVRNGLALCKLHHAAFDSHIMGITPSLHVEVAYRILDEVDGPTLKHSLQGRHGQRLMILPDLRTEYPDPELLEQHYELFQRTGGSA</sequence>
<keyword evidence="3" id="KW-0378">Hydrolase</keyword>
<gene>
    <name evidence="3" type="ORF">FB467_1556</name>
</gene>
<dbReference type="EMBL" id="VFOP01000001">
    <property type="protein sequence ID" value="TQL50447.1"/>
    <property type="molecule type" value="Genomic_DNA"/>
</dbReference>
<reference evidence="3 4" key="1">
    <citation type="submission" date="2019-06" db="EMBL/GenBank/DDBJ databases">
        <title>Sequencing the genomes of 1000 actinobacteria strains.</title>
        <authorList>
            <person name="Klenk H.-P."/>
        </authorList>
    </citation>
    <scope>NUCLEOTIDE SEQUENCE [LARGE SCALE GENOMIC DNA]</scope>
    <source>
        <strain evidence="3 4">DSM 12335</strain>
    </source>
</reference>
<keyword evidence="3" id="KW-0540">Nuclease</keyword>
<dbReference type="Pfam" id="PF13391">
    <property type="entry name" value="HNH_2"/>
    <property type="match status" value="1"/>
</dbReference>
<feature type="domain" description="HNH nuclease" evidence="1">
    <location>
        <begin position="362"/>
        <end position="411"/>
    </location>
</feature>
<comment type="caution">
    <text evidence="3">The sequence shown here is derived from an EMBL/GenBank/DDBJ whole genome shotgun (WGS) entry which is preliminary data.</text>
</comment>
<dbReference type="AlphaFoldDB" id="A0A542YQW5"/>
<protein>
    <submittedName>
        <fullName evidence="3">HNH endonuclease</fullName>
    </submittedName>
</protein>
<organism evidence="3 4">
    <name type="scientific">Ornithinicoccus hortensis</name>
    <dbReference type="NCBI Taxonomy" id="82346"/>
    <lineage>
        <taxon>Bacteria</taxon>
        <taxon>Bacillati</taxon>
        <taxon>Actinomycetota</taxon>
        <taxon>Actinomycetes</taxon>
        <taxon>Micrococcales</taxon>
        <taxon>Intrasporangiaceae</taxon>
        <taxon>Ornithinicoccus</taxon>
    </lineage>
</organism>
<dbReference type="RefSeq" id="WP_228393117.1">
    <property type="nucleotide sequence ID" value="NZ_BAAAIK010000002.1"/>
</dbReference>
<evidence type="ECO:0000313" key="4">
    <source>
        <dbReference type="Proteomes" id="UP000319516"/>
    </source>
</evidence>
<dbReference type="InterPro" id="IPR003615">
    <property type="entry name" value="HNH_nuc"/>
</dbReference>
<feature type="domain" description="ScoMcrA-like SRA" evidence="2">
    <location>
        <begin position="14"/>
        <end position="155"/>
    </location>
</feature>
<name>A0A542YQW5_9MICO</name>
<keyword evidence="4" id="KW-1185">Reference proteome</keyword>
<dbReference type="InterPro" id="IPR058712">
    <property type="entry name" value="SRA_ScoMcrA"/>
</dbReference>
<accession>A0A542YQW5</accession>
<dbReference type="GO" id="GO:0004519">
    <property type="term" value="F:endonuclease activity"/>
    <property type="evidence" value="ECO:0007669"/>
    <property type="project" value="UniProtKB-KW"/>
</dbReference>
<dbReference type="Proteomes" id="UP000319516">
    <property type="component" value="Unassembled WGS sequence"/>
</dbReference>
<proteinExistence type="predicted"/>
<evidence type="ECO:0000313" key="3">
    <source>
        <dbReference type="EMBL" id="TQL50447.1"/>
    </source>
</evidence>
<keyword evidence="3" id="KW-0255">Endonuclease</keyword>
<evidence type="ECO:0000259" key="2">
    <source>
        <dbReference type="Pfam" id="PF26348"/>
    </source>
</evidence>